<dbReference type="InterPro" id="IPR036705">
    <property type="entry name" value="Ribosyl_crysJ1_sf"/>
</dbReference>
<evidence type="ECO:0000256" key="1">
    <source>
        <dbReference type="PIRSR" id="PIRSR605502-1"/>
    </source>
</evidence>
<dbReference type="Gene3D" id="1.10.4080.10">
    <property type="entry name" value="ADP-ribosylation/Crystallin J1"/>
    <property type="match status" value="1"/>
</dbReference>
<sequence length="482" mass="53433">MSSTFSPSEWSQFVPWANRELWLYGCDLGTEALQAEQEGRDLSSVAKEFARLAAVEPDAGYLEQLLTGRRGAQWFADAGALLDRVSALPMRPDYPFVEPSDLKGIRAQRRRGGALPPWRGSRAKMADRVRGAFLGRVAGCMLGKPFESADQRSIRRWAEETGNWPLRQYQRSPTPAELRRIMAAKPLRPIRPMMTAFYIDRTDGFPSDDDINYTLIGMEVMRRHGRDFTPVNMATLWCDQLPINATCTAERVAYRNFISGCLPPRSAVVRNPYREWIGAQIRADFFGYAAPGDPAQAAEWAWRDASISHVKNGIYGEMWVAAMLAAAYVVHPWPDIIRAGLAQVPRRSRLQAGVERILVEHAAGADFDTLIASIHAEWNELSAHDWCHTIPNAQVVAASLLCGGEDFTTTIRLAVAAGFDTDCNGATCGSLFGLRGGESAVPAEWLTPLRDRLRTGLQDYADRPLHQTAEDVARAAATLAKK</sequence>
<name>A0A8F9XLB3_9BACT</name>
<dbReference type="GO" id="GO:0046872">
    <property type="term" value="F:metal ion binding"/>
    <property type="evidence" value="ECO:0007669"/>
    <property type="project" value="UniProtKB-KW"/>
</dbReference>
<dbReference type="RefSeq" id="WP_220162372.1">
    <property type="nucleotide sequence ID" value="NZ_CP080507.1"/>
</dbReference>
<gene>
    <name evidence="2" type="ORF">K0B96_00075</name>
</gene>
<dbReference type="EMBL" id="CP080507">
    <property type="protein sequence ID" value="QYM79046.1"/>
    <property type="molecule type" value="Genomic_DNA"/>
</dbReference>
<keyword evidence="1" id="KW-0479">Metal-binding</keyword>
<protein>
    <submittedName>
        <fullName evidence="2">ADP-ribosylglycohydrolase family protein</fullName>
    </submittedName>
</protein>
<dbReference type="Pfam" id="PF03747">
    <property type="entry name" value="ADP_ribosyl_GH"/>
    <property type="match status" value="1"/>
</dbReference>
<proteinExistence type="predicted"/>
<feature type="binding site" evidence="1">
    <location>
        <position position="420"/>
    </location>
    <ligand>
        <name>Mg(2+)</name>
        <dbReference type="ChEBI" id="CHEBI:18420"/>
        <label>1</label>
    </ligand>
</feature>
<keyword evidence="3" id="KW-1185">Reference proteome</keyword>
<dbReference type="PANTHER" id="PTHR16222">
    <property type="entry name" value="ADP-RIBOSYLGLYCOHYDROLASE"/>
    <property type="match status" value="1"/>
</dbReference>
<keyword evidence="1" id="KW-0460">Magnesium</keyword>
<feature type="binding site" evidence="1">
    <location>
        <position position="422"/>
    </location>
    <ligand>
        <name>Mg(2+)</name>
        <dbReference type="ChEBI" id="CHEBI:18420"/>
        <label>1</label>
    </ligand>
</feature>
<dbReference type="KEGG" id="ole:K0B96_00075"/>
<evidence type="ECO:0000313" key="2">
    <source>
        <dbReference type="EMBL" id="QYM79046.1"/>
    </source>
</evidence>
<evidence type="ECO:0000313" key="3">
    <source>
        <dbReference type="Proteomes" id="UP000825051"/>
    </source>
</evidence>
<dbReference type="AlphaFoldDB" id="A0A8F9XLB3"/>
<organism evidence="2 3">
    <name type="scientific">Horticoccus luteus</name>
    <dbReference type="NCBI Taxonomy" id="2862869"/>
    <lineage>
        <taxon>Bacteria</taxon>
        <taxon>Pseudomonadati</taxon>
        <taxon>Verrucomicrobiota</taxon>
        <taxon>Opitutia</taxon>
        <taxon>Opitutales</taxon>
        <taxon>Opitutaceae</taxon>
        <taxon>Horticoccus</taxon>
    </lineage>
</organism>
<reference evidence="2" key="1">
    <citation type="submission" date="2021-08" db="EMBL/GenBank/DDBJ databases">
        <title>Genome of a novel bacterium of the phylum Verrucomicrobia, Oleiharenicola sp. KSB-15.</title>
        <authorList>
            <person name="Chung J.-H."/>
            <person name="Ahn J.-H."/>
            <person name="Yoon Y."/>
            <person name="Kim D.-Y."/>
            <person name="An S.-H."/>
            <person name="Park I."/>
            <person name="Yeon J."/>
        </authorList>
    </citation>
    <scope>NUCLEOTIDE SEQUENCE</scope>
    <source>
        <strain evidence="2">KSB-15</strain>
    </source>
</reference>
<dbReference type="InterPro" id="IPR050792">
    <property type="entry name" value="ADP-ribosylglycohydrolase"/>
</dbReference>
<dbReference type="PANTHER" id="PTHR16222:SF12">
    <property type="entry name" value="ADP-RIBOSYLGLYCOHYDROLASE-RELATED"/>
    <property type="match status" value="1"/>
</dbReference>
<accession>A0A8F9XLB3</accession>
<dbReference type="SUPFAM" id="SSF101478">
    <property type="entry name" value="ADP-ribosylglycohydrolase"/>
    <property type="match status" value="1"/>
</dbReference>
<dbReference type="InterPro" id="IPR005502">
    <property type="entry name" value="Ribosyl_crysJ1"/>
</dbReference>
<dbReference type="Proteomes" id="UP000825051">
    <property type="component" value="Chromosome"/>
</dbReference>
<comment type="cofactor">
    <cofactor evidence="1">
        <name>Mg(2+)</name>
        <dbReference type="ChEBI" id="CHEBI:18420"/>
    </cofactor>
    <text evidence="1">Binds 2 magnesium ions per subunit.</text>
</comment>